<dbReference type="SUPFAM" id="SSF48264">
    <property type="entry name" value="Cytochrome P450"/>
    <property type="match status" value="1"/>
</dbReference>
<keyword evidence="2 7" id="KW-0349">Heme</keyword>
<evidence type="ECO:0000256" key="5">
    <source>
        <dbReference type="ARBA" id="ARBA00023004"/>
    </source>
</evidence>
<dbReference type="PRINTS" id="PR00463">
    <property type="entry name" value="EP450I"/>
</dbReference>
<feature type="region of interest" description="Disordered" evidence="9">
    <location>
        <begin position="1"/>
        <end position="28"/>
    </location>
</feature>
<dbReference type="InterPro" id="IPR002401">
    <property type="entry name" value="Cyt_P450_E_grp-I"/>
</dbReference>
<keyword evidence="3 7" id="KW-0479">Metal-binding</keyword>
<comment type="similarity">
    <text evidence="1 8">Belongs to the cytochrome P450 family.</text>
</comment>
<comment type="cofactor">
    <cofactor evidence="7">
        <name>heme</name>
        <dbReference type="ChEBI" id="CHEBI:30413"/>
    </cofactor>
</comment>
<dbReference type="AlphaFoldDB" id="A0A849I282"/>
<dbReference type="GO" id="GO:0004497">
    <property type="term" value="F:monooxygenase activity"/>
    <property type="evidence" value="ECO:0007669"/>
    <property type="project" value="UniProtKB-KW"/>
</dbReference>
<evidence type="ECO:0000313" key="10">
    <source>
        <dbReference type="EMBL" id="NNM71458.1"/>
    </source>
</evidence>
<sequence>MTAASSSTARPDAIHSGTRLFRPPAPRPLRRPPDLFTFFRAARENPLESWTEEHFEKPILAAQGVLGRITVLSDPAAIRHVLVDNARNYRKDDLQRRVLAPGLANGLLTAEGEEWRAQRRALAPLFAPRHVAGFAPAMDEAARRLVRRLLRRGDGRTVDVAVEMTRVTLDVLERTIFTHGLARDPDALGRAITRYFDAIGPVDPLDVFGLPDWLPRIGRIRARPALRFFDEIVTELIEARRRLLASGRAAPEDLLTLLLKATDPETGQGLTDLEVRANIVTFIGAGHETTANALSWSLFLLSGAPEVRARVEREVETAFADGPDAPPSLDRLAFTRAVVDEAMRLYPPVPFMSRAAIGEDRLGGMRIPAGSLVMIAPYVLHRHRTLWEAPDDFDPDRFMPGRRETIDRYAYLPFGAGPRVCIGASFSLQEAVIVLARFVRELRFALVEGHRVMPVQRVTLRPGGGLPMRIGRRNA</sequence>
<dbReference type="GO" id="GO:0020037">
    <property type="term" value="F:heme binding"/>
    <property type="evidence" value="ECO:0007669"/>
    <property type="project" value="InterPro"/>
</dbReference>
<dbReference type="Proteomes" id="UP000564885">
    <property type="component" value="Unassembled WGS sequence"/>
</dbReference>
<feature type="binding site" description="axial binding residue" evidence="7">
    <location>
        <position position="421"/>
    </location>
    <ligand>
        <name>heme</name>
        <dbReference type="ChEBI" id="CHEBI:30413"/>
    </ligand>
    <ligandPart>
        <name>Fe</name>
        <dbReference type="ChEBI" id="CHEBI:18248"/>
    </ligandPart>
</feature>
<dbReference type="RefSeq" id="WP_171216918.1">
    <property type="nucleotide sequence ID" value="NZ_JABEPP010000001.1"/>
</dbReference>
<evidence type="ECO:0000313" key="11">
    <source>
        <dbReference type="Proteomes" id="UP000564885"/>
    </source>
</evidence>
<dbReference type="Pfam" id="PF00067">
    <property type="entry name" value="p450"/>
    <property type="match status" value="1"/>
</dbReference>
<dbReference type="PANTHER" id="PTHR24291:SF50">
    <property type="entry name" value="BIFUNCTIONAL ALBAFLAVENONE MONOOXYGENASE_TERPENE SYNTHASE"/>
    <property type="match status" value="1"/>
</dbReference>
<evidence type="ECO:0000256" key="9">
    <source>
        <dbReference type="SAM" id="MobiDB-lite"/>
    </source>
</evidence>
<evidence type="ECO:0000256" key="3">
    <source>
        <dbReference type="ARBA" id="ARBA00022723"/>
    </source>
</evidence>
<dbReference type="PROSITE" id="PS00086">
    <property type="entry name" value="CYTOCHROME_P450"/>
    <property type="match status" value="1"/>
</dbReference>
<accession>A0A849I282</accession>
<evidence type="ECO:0000256" key="6">
    <source>
        <dbReference type="ARBA" id="ARBA00023033"/>
    </source>
</evidence>
<evidence type="ECO:0000256" key="1">
    <source>
        <dbReference type="ARBA" id="ARBA00010617"/>
    </source>
</evidence>
<dbReference type="InterPro" id="IPR036396">
    <property type="entry name" value="Cyt_P450_sf"/>
</dbReference>
<evidence type="ECO:0000256" key="4">
    <source>
        <dbReference type="ARBA" id="ARBA00023002"/>
    </source>
</evidence>
<evidence type="ECO:0000256" key="7">
    <source>
        <dbReference type="PIRSR" id="PIRSR602401-1"/>
    </source>
</evidence>
<dbReference type="Gene3D" id="1.10.630.10">
    <property type="entry name" value="Cytochrome P450"/>
    <property type="match status" value="1"/>
</dbReference>
<organism evidence="10 11">
    <name type="scientific">Enterovirga aerilata</name>
    <dbReference type="NCBI Taxonomy" id="2730920"/>
    <lineage>
        <taxon>Bacteria</taxon>
        <taxon>Pseudomonadati</taxon>
        <taxon>Pseudomonadota</taxon>
        <taxon>Alphaproteobacteria</taxon>
        <taxon>Hyphomicrobiales</taxon>
        <taxon>Methylobacteriaceae</taxon>
        <taxon>Enterovirga</taxon>
    </lineage>
</organism>
<name>A0A849I282_9HYPH</name>
<gene>
    <name evidence="10" type="ORF">HJG44_03480</name>
</gene>
<dbReference type="PRINTS" id="PR00385">
    <property type="entry name" value="P450"/>
</dbReference>
<keyword evidence="4 8" id="KW-0560">Oxidoreductase</keyword>
<keyword evidence="11" id="KW-1185">Reference proteome</keyword>
<comment type="caution">
    <text evidence="10">The sequence shown here is derived from an EMBL/GenBank/DDBJ whole genome shotgun (WGS) entry which is preliminary data.</text>
</comment>
<evidence type="ECO:0000256" key="2">
    <source>
        <dbReference type="ARBA" id="ARBA00022617"/>
    </source>
</evidence>
<dbReference type="InterPro" id="IPR050196">
    <property type="entry name" value="Cytochrome_P450_Monoox"/>
</dbReference>
<dbReference type="InterPro" id="IPR001128">
    <property type="entry name" value="Cyt_P450"/>
</dbReference>
<dbReference type="InterPro" id="IPR017972">
    <property type="entry name" value="Cyt_P450_CS"/>
</dbReference>
<proteinExistence type="inferred from homology"/>
<protein>
    <submittedName>
        <fullName evidence="10">Cytochrome P450</fullName>
    </submittedName>
</protein>
<dbReference type="EMBL" id="JABEPP010000001">
    <property type="protein sequence ID" value="NNM71458.1"/>
    <property type="molecule type" value="Genomic_DNA"/>
</dbReference>
<reference evidence="10 11" key="1">
    <citation type="submission" date="2020-04" db="EMBL/GenBank/DDBJ databases">
        <title>Enterovirga sp. isolate from soil.</title>
        <authorList>
            <person name="Chea S."/>
            <person name="Kim D.-U."/>
        </authorList>
    </citation>
    <scope>NUCLEOTIDE SEQUENCE [LARGE SCALE GENOMIC DNA]</scope>
    <source>
        <strain evidence="10 11">DB1703</strain>
    </source>
</reference>
<keyword evidence="6 8" id="KW-0503">Monooxygenase</keyword>
<dbReference type="PANTHER" id="PTHR24291">
    <property type="entry name" value="CYTOCHROME P450 FAMILY 4"/>
    <property type="match status" value="1"/>
</dbReference>
<keyword evidence="5 7" id="KW-0408">Iron</keyword>
<evidence type="ECO:0000256" key="8">
    <source>
        <dbReference type="RuleBase" id="RU000461"/>
    </source>
</evidence>
<dbReference type="GO" id="GO:0016705">
    <property type="term" value="F:oxidoreductase activity, acting on paired donors, with incorporation or reduction of molecular oxygen"/>
    <property type="evidence" value="ECO:0007669"/>
    <property type="project" value="InterPro"/>
</dbReference>
<dbReference type="GO" id="GO:0005506">
    <property type="term" value="F:iron ion binding"/>
    <property type="evidence" value="ECO:0007669"/>
    <property type="project" value="InterPro"/>
</dbReference>